<keyword evidence="7 12" id="KW-1133">Transmembrane helix</keyword>
<keyword evidence="13" id="KW-0150">Chloroplast</keyword>
<dbReference type="GO" id="GO:0046961">
    <property type="term" value="F:proton-transporting ATPase activity, rotational mechanism"/>
    <property type="evidence" value="ECO:0007669"/>
    <property type="project" value="TreeGrafter"/>
</dbReference>
<keyword evidence="13" id="KW-0934">Plastid</keyword>
<reference evidence="13" key="1">
    <citation type="submission" date="2021-03" db="EMBL/GenBank/DDBJ databases">
        <title>The complete chloroplast genome of Ishige okamurae.</title>
        <authorList>
            <person name="Wang X."/>
        </authorList>
    </citation>
    <scope>NUCLEOTIDE SEQUENCE</scope>
</reference>
<keyword evidence="8 11" id="KW-0406">Ion transport</keyword>
<name>A0A8E5XRC8_9PHAE</name>
<comment type="similarity">
    <text evidence="2 11">Belongs to the ATPase B chain family.</text>
</comment>
<sequence length="170" mass="19661">MSFCFKQFVYITLRIKIMYDFVLMLATEKTGGLFDFDGTLPVIVLQFLGLMFVLNSMLYAPLLETIDTRNFYIRRSLEKASTFLTEANQLNLKYENKATRARKAAKIDIVTYQKLYKDILDNEMRSSQNSIDDFVAETTKNFDDNKEKILASLDNEIDSLSNQITTKILS</sequence>
<keyword evidence="4 11" id="KW-0138">CF(0)</keyword>
<evidence type="ECO:0000256" key="10">
    <source>
        <dbReference type="ARBA" id="ARBA00025198"/>
    </source>
</evidence>
<evidence type="ECO:0000256" key="3">
    <source>
        <dbReference type="ARBA" id="ARBA00022448"/>
    </source>
</evidence>
<evidence type="ECO:0000256" key="9">
    <source>
        <dbReference type="ARBA" id="ARBA00023136"/>
    </source>
</evidence>
<gene>
    <name evidence="13" type="primary">atpG</name>
</gene>
<accession>A0A8E5XRC8</accession>
<dbReference type="AlphaFoldDB" id="A0A8E5XRC8"/>
<feature type="transmembrane region" description="Helical" evidence="12">
    <location>
        <begin position="38"/>
        <end position="60"/>
    </location>
</feature>
<dbReference type="EMBL" id="MW762687">
    <property type="protein sequence ID" value="QVJ99578.1"/>
    <property type="molecule type" value="Genomic_DNA"/>
</dbReference>
<dbReference type="GO" id="GO:0045259">
    <property type="term" value="C:proton-transporting ATP synthase complex"/>
    <property type="evidence" value="ECO:0007669"/>
    <property type="project" value="UniProtKB-KW"/>
</dbReference>
<keyword evidence="3 11" id="KW-0813">Transport</keyword>
<keyword evidence="9 12" id="KW-0472">Membrane</keyword>
<dbReference type="RefSeq" id="YP_010185234.1">
    <property type="nucleotide sequence ID" value="NC_058314.1"/>
</dbReference>
<dbReference type="PANTHER" id="PTHR33445:SF2">
    <property type="entry name" value="ATP SYNTHASE SUBUNIT B', CHLOROPLASTIC"/>
    <property type="match status" value="1"/>
</dbReference>
<comment type="function">
    <text evidence="10">F(1)F(0) ATP synthase produces ATP from ADP in the presence of a proton or sodium gradient. F-type ATPases consist of two structural domains, F(1) containing the extramembraneous catalytic core and F(0) containing the membrane proton channel, linked together by a central stalk and a peripheral stalk. During catalysis, ATP synthesis in the catalytic domain of F(1) is coupled via a rotary mechanism of the central stalk subunits to proton translocation.</text>
</comment>
<dbReference type="PANTHER" id="PTHR33445">
    <property type="entry name" value="ATP SYNTHASE SUBUNIT B', CHLOROPLASTIC"/>
    <property type="match status" value="1"/>
</dbReference>
<dbReference type="GeneID" id="68216411"/>
<geneLocation type="chloroplast" evidence="13"/>
<evidence type="ECO:0000256" key="2">
    <source>
        <dbReference type="ARBA" id="ARBA00005513"/>
    </source>
</evidence>
<dbReference type="InterPro" id="IPR050059">
    <property type="entry name" value="ATP_synthase_B_chain"/>
</dbReference>
<dbReference type="InterPro" id="IPR002146">
    <property type="entry name" value="ATP_synth_b/b'su_bac/chlpt"/>
</dbReference>
<evidence type="ECO:0000256" key="4">
    <source>
        <dbReference type="ARBA" id="ARBA00022547"/>
    </source>
</evidence>
<dbReference type="GO" id="GO:0015986">
    <property type="term" value="P:proton motive force-driven ATP synthesis"/>
    <property type="evidence" value="ECO:0007669"/>
    <property type="project" value="InterPro"/>
</dbReference>
<proteinExistence type="inferred from homology"/>
<evidence type="ECO:0000256" key="12">
    <source>
        <dbReference type="SAM" id="Phobius"/>
    </source>
</evidence>
<comment type="subcellular location">
    <subcellularLocation>
        <location evidence="1">Membrane</location>
        <topology evidence="1">Single-pass membrane protein</topology>
    </subcellularLocation>
</comment>
<evidence type="ECO:0000256" key="7">
    <source>
        <dbReference type="ARBA" id="ARBA00022989"/>
    </source>
</evidence>
<evidence type="ECO:0000256" key="11">
    <source>
        <dbReference type="RuleBase" id="RU003848"/>
    </source>
</evidence>
<keyword evidence="5 11" id="KW-0812">Transmembrane</keyword>
<evidence type="ECO:0000313" key="13">
    <source>
        <dbReference type="EMBL" id="QVJ99578.1"/>
    </source>
</evidence>
<keyword evidence="6 11" id="KW-0375">Hydrogen ion transport</keyword>
<feature type="transmembrane region" description="Helical" evidence="12">
    <location>
        <begin position="7"/>
        <end position="26"/>
    </location>
</feature>
<organism evidence="13">
    <name type="scientific">Ishige okamurae</name>
    <dbReference type="NCBI Taxonomy" id="233772"/>
    <lineage>
        <taxon>Eukaryota</taxon>
        <taxon>Sar</taxon>
        <taxon>Stramenopiles</taxon>
        <taxon>Ochrophyta</taxon>
        <taxon>PX clade</taxon>
        <taxon>Phaeophyceae</taxon>
        <taxon>Ectocarpales</taxon>
        <taxon>Ishigeaceae</taxon>
        <taxon>Ishige</taxon>
    </lineage>
</organism>
<evidence type="ECO:0000256" key="5">
    <source>
        <dbReference type="ARBA" id="ARBA00022692"/>
    </source>
</evidence>
<evidence type="ECO:0000256" key="1">
    <source>
        <dbReference type="ARBA" id="ARBA00004167"/>
    </source>
</evidence>
<dbReference type="CDD" id="cd06503">
    <property type="entry name" value="ATP-synt_Fo_b"/>
    <property type="match status" value="1"/>
</dbReference>
<protein>
    <submittedName>
        <fullName evidence="13">ATP synthase CF0 beta' subunit</fullName>
    </submittedName>
</protein>
<dbReference type="Pfam" id="PF00430">
    <property type="entry name" value="ATP-synt_B"/>
    <property type="match status" value="1"/>
</dbReference>
<evidence type="ECO:0000256" key="8">
    <source>
        <dbReference type="ARBA" id="ARBA00023065"/>
    </source>
</evidence>
<evidence type="ECO:0000256" key="6">
    <source>
        <dbReference type="ARBA" id="ARBA00022781"/>
    </source>
</evidence>